<feature type="region of interest" description="Disordered" evidence="13">
    <location>
        <begin position="58"/>
        <end position="107"/>
    </location>
</feature>
<dbReference type="GO" id="GO:0036503">
    <property type="term" value="P:ERAD pathway"/>
    <property type="evidence" value="ECO:0007669"/>
    <property type="project" value="UniProtKB-ARBA"/>
</dbReference>
<feature type="compositionally biased region" description="Pro residues" evidence="13">
    <location>
        <begin position="64"/>
        <end position="101"/>
    </location>
</feature>
<dbReference type="EC" id="3.2.1.-" evidence="12"/>
<dbReference type="GO" id="GO:0005783">
    <property type="term" value="C:endoplasmic reticulum"/>
    <property type="evidence" value="ECO:0007669"/>
    <property type="project" value="TreeGrafter"/>
</dbReference>
<keyword evidence="12 15" id="KW-0326">Glycosidase</keyword>
<dbReference type="GO" id="GO:0005975">
    <property type="term" value="P:carbohydrate metabolic process"/>
    <property type="evidence" value="ECO:0007669"/>
    <property type="project" value="InterPro"/>
</dbReference>
<keyword evidence="14" id="KW-0472">Membrane</keyword>
<dbReference type="GO" id="GO:0004571">
    <property type="term" value="F:mannosyl-oligosaccharide 1,2-alpha-mannosidase activity"/>
    <property type="evidence" value="ECO:0007669"/>
    <property type="project" value="InterPro"/>
</dbReference>
<dbReference type="Gene3D" id="1.50.10.10">
    <property type="match status" value="2"/>
</dbReference>
<evidence type="ECO:0000256" key="8">
    <source>
        <dbReference type="ARBA" id="ARBA00047669"/>
    </source>
</evidence>
<feature type="disulfide bond" evidence="11">
    <location>
        <begin position="350"/>
        <end position="384"/>
    </location>
</feature>
<evidence type="ECO:0000256" key="7">
    <source>
        <dbReference type="ARBA" id="ARBA00023157"/>
    </source>
</evidence>
<dbReference type="GO" id="GO:0016020">
    <property type="term" value="C:membrane"/>
    <property type="evidence" value="ECO:0007669"/>
    <property type="project" value="InterPro"/>
</dbReference>
<keyword evidence="5 12" id="KW-0378">Hydrolase</keyword>
<dbReference type="InterPro" id="IPR001382">
    <property type="entry name" value="Glyco_hydro_47"/>
</dbReference>
<dbReference type="PANTHER" id="PTHR11742:SF55">
    <property type="entry name" value="ENDOPLASMIC RETICULUM MANNOSYL-OLIGOSACCHARIDE 1,2-ALPHA-MANNOSIDASE"/>
    <property type="match status" value="1"/>
</dbReference>
<comment type="pathway">
    <text evidence="2">Protein modification; protein glycosylation.</text>
</comment>
<keyword evidence="6 10" id="KW-0106">Calcium</keyword>
<comment type="caution">
    <text evidence="15">The sequence shown here is derived from an EMBL/GenBank/DDBJ whole genome shotgun (WGS) entry which is preliminary data.</text>
</comment>
<proteinExistence type="inferred from homology"/>
<keyword evidence="4 10" id="KW-0479">Metal-binding</keyword>
<organism evidence="15 16">
    <name type="scientific">Coprinellus micaceus</name>
    <name type="common">Glistening ink-cap mushroom</name>
    <name type="synonym">Coprinus micaceus</name>
    <dbReference type="NCBI Taxonomy" id="71717"/>
    <lineage>
        <taxon>Eukaryota</taxon>
        <taxon>Fungi</taxon>
        <taxon>Dikarya</taxon>
        <taxon>Basidiomycota</taxon>
        <taxon>Agaricomycotina</taxon>
        <taxon>Agaricomycetes</taxon>
        <taxon>Agaricomycetidae</taxon>
        <taxon>Agaricales</taxon>
        <taxon>Agaricineae</taxon>
        <taxon>Psathyrellaceae</taxon>
        <taxon>Coprinellus</taxon>
    </lineage>
</organism>
<dbReference type="OrthoDB" id="8118055at2759"/>
<evidence type="ECO:0000256" key="9">
    <source>
        <dbReference type="ARBA" id="ARBA00048605"/>
    </source>
</evidence>
<accession>A0A4Y7SKY5</accession>
<dbReference type="InterPro" id="IPR012341">
    <property type="entry name" value="6hp_glycosidase-like_sf"/>
</dbReference>
<keyword evidence="14" id="KW-1133">Transmembrane helix</keyword>
<dbReference type="STRING" id="71717.A0A4Y7SKY5"/>
<keyword evidence="7 11" id="KW-1015">Disulfide bond</keyword>
<protein>
    <recommendedName>
        <fullName evidence="12">alpha-1,2-Mannosidase</fullName>
        <ecNumber evidence="12">3.2.1.-</ecNumber>
    </recommendedName>
</protein>
<dbReference type="InterPro" id="IPR050749">
    <property type="entry name" value="Glycosyl_Hydrolase_47"/>
</dbReference>
<reference evidence="15 16" key="1">
    <citation type="journal article" date="2019" name="Nat. Ecol. Evol.">
        <title>Megaphylogeny resolves global patterns of mushroom evolution.</title>
        <authorList>
            <person name="Varga T."/>
            <person name="Krizsan K."/>
            <person name="Foldi C."/>
            <person name="Dima B."/>
            <person name="Sanchez-Garcia M."/>
            <person name="Sanchez-Ramirez S."/>
            <person name="Szollosi G.J."/>
            <person name="Szarkandi J.G."/>
            <person name="Papp V."/>
            <person name="Albert L."/>
            <person name="Andreopoulos W."/>
            <person name="Angelini C."/>
            <person name="Antonin V."/>
            <person name="Barry K.W."/>
            <person name="Bougher N.L."/>
            <person name="Buchanan P."/>
            <person name="Buyck B."/>
            <person name="Bense V."/>
            <person name="Catcheside P."/>
            <person name="Chovatia M."/>
            <person name="Cooper J."/>
            <person name="Damon W."/>
            <person name="Desjardin D."/>
            <person name="Finy P."/>
            <person name="Geml J."/>
            <person name="Haridas S."/>
            <person name="Hughes K."/>
            <person name="Justo A."/>
            <person name="Karasinski D."/>
            <person name="Kautmanova I."/>
            <person name="Kiss B."/>
            <person name="Kocsube S."/>
            <person name="Kotiranta H."/>
            <person name="LaButti K.M."/>
            <person name="Lechner B.E."/>
            <person name="Liimatainen K."/>
            <person name="Lipzen A."/>
            <person name="Lukacs Z."/>
            <person name="Mihaltcheva S."/>
            <person name="Morgado L.N."/>
            <person name="Niskanen T."/>
            <person name="Noordeloos M.E."/>
            <person name="Ohm R.A."/>
            <person name="Ortiz-Santana B."/>
            <person name="Ovrebo C."/>
            <person name="Racz N."/>
            <person name="Riley R."/>
            <person name="Savchenko A."/>
            <person name="Shiryaev A."/>
            <person name="Soop K."/>
            <person name="Spirin V."/>
            <person name="Szebenyi C."/>
            <person name="Tomsovsky M."/>
            <person name="Tulloss R.E."/>
            <person name="Uehling J."/>
            <person name="Grigoriev I.V."/>
            <person name="Vagvolgyi C."/>
            <person name="Papp T."/>
            <person name="Martin F.M."/>
            <person name="Miettinen O."/>
            <person name="Hibbett D.S."/>
            <person name="Nagy L.G."/>
        </authorList>
    </citation>
    <scope>NUCLEOTIDE SEQUENCE [LARGE SCALE GENOMIC DNA]</scope>
    <source>
        <strain evidence="15 16">FP101781</strain>
    </source>
</reference>
<dbReference type="EMBL" id="QPFP01000092">
    <property type="protein sequence ID" value="TEB22432.1"/>
    <property type="molecule type" value="Genomic_DNA"/>
</dbReference>
<evidence type="ECO:0000256" key="2">
    <source>
        <dbReference type="ARBA" id="ARBA00004922"/>
    </source>
</evidence>
<evidence type="ECO:0000256" key="3">
    <source>
        <dbReference type="ARBA" id="ARBA00007658"/>
    </source>
</evidence>
<name>A0A4Y7SKY5_COPMI</name>
<evidence type="ECO:0000256" key="4">
    <source>
        <dbReference type="ARBA" id="ARBA00022723"/>
    </source>
</evidence>
<dbReference type="InterPro" id="IPR036026">
    <property type="entry name" value="Seven-hairpin_glycosidases"/>
</dbReference>
<dbReference type="PANTHER" id="PTHR11742">
    <property type="entry name" value="MANNOSYL-OLIGOSACCHARIDE ALPHA-1,2-MANNOSIDASE-RELATED"/>
    <property type="match status" value="1"/>
</dbReference>
<evidence type="ECO:0000256" key="1">
    <source>
        <dbReference type="ARBA" id="ARBA00001913"/>
    </source>
</evidence>
<sequence>MLPSYNDNAVQRSLSKLAGKESLLGRRPMVRWIVLGCVILGVFVFFAQPFSIPTFDPSDVDGPWAPPPPGPPPPAPHGAPHGGPPPPPRPGHLPPPRPPPHGGLSPVWDERKEEVRQTYLHAWNGYLTKAFPNDEVLPLSGRTSNKFNGWSVTLADSLDTMWLMGLKDEFYKALSLIRRQKFLKSTDLGGRLLPAFSTEPIGWPVFSVRPGDGDIGGGATAGRSMLLAELASCQVEYKYLAKATGRFEYYEKAENVMTHLYAGEQYHGLMAERWYLTGKPTNSHYTAGAGVDSAYEYFLKQYIQTGDINAKKQCTSPSSSSLPPSRQLLYVTDITGTHEIAANQMEHLSCYLPGVLALGAWTLDLPADVKQLHQWAAEGLAYTCWVMYADQQSHLGPDNARMVNGGHWVDGLKKWEKEGRPGGKPPGVRVVPPEPDAGKRDYSMSWSGQYLMRPETVESLYLMWKTTGDEVWRERGYKIYQAIEKHTKAPYGYTSVSNVDTAKPTQIDEMPSFFLAETLKYLYLLFDNEDPIALDKWVFNTEAHPLPIFSWNAQEREAFNITGR</sequence>
<dbReference type="Pfam" id="PF01532">
    <property type="entry name" value="Glyco_hydro_47"/>
    <property type="match status" value="2"/>
</dbReference>
<dbReference type="GO" id="GO:0005509">
    <property type="term" value="F:calcium ion binding"/>
    <property type="evidence" value="ECO:0007669"/>
    <property type="project" value="InterPro"/>
</dbReference>
<evidence type="ECO:0000256" key="5">
    <source>
        <dbReference type="ARBA" id="ARBA00022801"/>
    </source>
</evidence>
<evidence type="ECO:0000256" key="14">
    <source>
        <dbReference type="SAM" id="Phobius"/>
    </source>
</evidence>
<evidence type="ECO:0000256" key="10">
    <source>
        <dbReference type="PIRSR" id="PIRSR601382-2"/>
    </source>
</evidence>
<dbReference type="PRINTS" id="PR00747">
    <property type="entry name" value="GLYHDRLASE47"/>
</dbReference>
<dbReference type="SUPFAM" id="SSF48225">
    <property type="entry name" value="Seven-hairpin glycosidases"/>
    <property type="match status" value="1"/>
</dbReference>
<comment type="catalytic activity">
    <reaction evidence="8">
        <text>N(4)-(alpha-D-Man-(1-&gt;2)-alpha-D-Man-(1-&gt;2)-alpha-D-Man-(1-&gt;3)-[alpha-D-Man-(1-&gt;3)-[alpha-D-Man-(1-&gt;2)-alpha-D-Man-(1-&gt;6)]-alpha-D-Man-(1-&gt;6)]-beta-D-Man-(1-&gt;4)-beta-D-GlcNAc-(1-&gt;4)-beta-D-GlcNAc)-L-asparaginyl-[protein] (N-glucan mannose isomer 8A1,2,3B1,3) + 3 H2O = N(4)-(alpha-D-Man-(1-&gt;3)-[alpha-D-Man-(1-&gt;3)-[alpha-D-Man-(1-&gt;6)]-alpha-D-Man-(1-&gt;6)]-beta-D-Man-(1-&gt;4)-beta-D-GlcNAc-(1-&gt;4)-beta-D-GlcNAc)-L-asparaginyl-[protein] (N-glucan mannose isomer 5A1,2) + 3 beta-D-mannose</text>
        <dbReference type="Rhea" id="RHEA:56028"/>
        <dbReference type="Rhea" id="RHEA-COMP:14358"/>
        <dbReference type="Rhea" id="RHEA-COMP:14367"/>
        <dbReference type="ChEBI" id="CHEBI:15377"/>
        <dbReference type="ChEBI" id="CHEBI:28563"/>
        <dbReference type="ChEBI" id="CHEBI:59087"/>
        <dbReference type="ChEBI" id="CHEBI:60628"/>
        <dbReference type="EC" id="3.2.1.113"/>
    </reaction>
</comment>
<evidence type="ECO:0000256" key="6">
    <source>
        <dbReference type="ARBA" id="ARBA00022837"/>
    </source>
</evidence>
<feature type="binding site" evidence="10">
    <location>
        <position position="541"/>
    </location>
    <ligand>
        <name>Ca(2+)</name>
        <dbReference type="ChEBI" id="CHEBI:29108"/>
    </ligand>
</feature>
<evidence type="ECO:0000313" key="15">
    <source>
        <dbReference type="EMBL" id="TEB22432.1"/>
    </source>
</evidence>
<gene>
    <name evidence="15" type="ORF">FA13DRAFT_1741089</name>
</gene>
<evidence type="ECO:0000256" key="13">
    <source>
        <dbReference type="SAM" id="MobiDB-lite"/>
    </source>
</evidence>
<comment type="catalytic activity">
    <reaction evidence="9">
        <text>N(4)-(alpha-D-Man-(1-&gt;2)-alpha-D-Man-(1-&gt;2)-alpha-D-Man-(1-&gt;3)-[alpha-D-Man-(1-&gt;2)-alpha-D-Man-(1-&gt;3)-[alpha-D-Man-(1-&gt;2)-alpha-D-Man-(1-&gt;6)]-alpha-D-Man-(1-&gt;6)]-beta-D-Man-(1-&gt;4)-beta-D-GlcNAc-(1-&gt;4)-beta-D-GlcNAc)-L-asparaginyl-[protein] (N-glucan mannose isomer 9A1,2,3B1,2,3) + 4 H2O = N(4)-(alpha-D-Man-(1-&gt;3)-[alpha-D-Man-(1-&gt;3)-[alpha-D-Man-(1-&gt;6)]-alpha-D-Man-(1-&gt;6)]-beta-D-Man-(1-&gt;4)-beta-D-GlcNAc-(1-&gt;4)-beta-D-GlcNAc)-L-asparaginyl-[protein] (N-glucan mannose isomer 5A1,2) + 4 beta-D-mannose</text>
        <dbReference type="Rhea" id="RHEA:56008"/>
        <dbReference type="Rhea" id="RHEA-COMP:14356"/>
        <dbReference type="Rhea" id="RHEA-COMP:14367"/>
        <dbReference type="ChEBI" id="CHEBI:15377"/>
        <dbReference type="ChEBI" id="CHEBI:28563"/>
        <dbReference type="ChEBI" id="CHEBI:59087"/>
        <dbReference type="ChEBI" id="CHEBI:139493"/>
        <dbReference type="EC" id="3.2.1.113"/>
    </reaction>
</comment>
<dbReference type="Proteomes" id="UP000298030">
    <property type="component" value="Unassembled WGS sequence"/>
</dbReference>
<dbReference type="AlphaFoldDB" id="A0A4Y7SKY5"/>
<keyword evidence="16" id="KW-1185">Reference proteome</keyword>
<evidence type="ECO:0000256" key="11">
    <source>
        <dbReference type="PIRSR" id="PIRSR601382-3"/>
    </source>
</evidence>
<evidence type="ECO:0000313" key="16">
    <source>
        <dbReference type="Proteomes" id="UP000298030"/>
    </source>
</evidence>
<comment type="cofactor">
    <cofactor evidence="1 10">
        <name>Ca(2+)</name>
        <dbReference type="ChEBI" id="CHEBI:29108"/>
    </cofactor>
</comment>
<evidence type="ECO:0000256" key="12">
    <source>
        <dbReference type="RuleBase" id="RU361193"/>
    </source>
</evidence>
<comment type="similarity">
    <text evidence="3 12">Belongs to the glycosyl hydrolase 47 family.</text>
</comment>
<keyword evidence="14" id="KW-0812">Transmembrane</keyword>
<feature type="transmembrane region" description="Helical" evidence="14">
    <location>
        <begin position="29"/>
        <end position="47"/>
    </location>
</feature>